<organism evidence="2 3">
    <name type="scientific">Cyphomyrmex costatus</name>
    <dbReference type="NCBI Taxonomy" id="456900"/>
    <lineage>
        <taxon>Eukaryota</taxon>
        <taxon>Metazoa</taxon>
        <taxon>Ecdysozoa</taxon>
        <taxon>Arthropoda</taxon>
        <taxon>Hexapoda</taxon>
        <taxon>Insecta</taxon>
        <taxon>Pterygota</taxon>
        <taxon>Neoptera</taxon>
        <taxon>Endopterygota</taxon>
        <taxon>Hymenoptera</taxon>
        <taxon>Apocrita</taxon>
        <taxon>Aculeata</taxon>
        <taxon>Formicoidea</taxon>
        <taxon>Formicidae</taxon>
        <taxon>Myrmicinae</taxon>
        <taxon>Cyphomyrmex</taxon>
    </lineage>
</organism>
<dbReference type="EMBL" id="KQ977791">
    <property type="protein sequence ID" value="KYM99771.1"/>
    <property type="molecule type" value="Genomic_DNA"/>
</dbReference>
<gene>
    <name evidence="2" type="ORF">ALC62_09389</name>
</gene>
<dbReference type="AlphaFoldDB" id="A0A195CH65"/>
<protein>
    <submittedName>
        <fullName evidence="2">Uncharacterized protein</fullName>
    </submittedName>
</protein>
<name>A0A195CH65_9HYME</name>
<dbReference type="Proteomes" id="UP000078542">
    <property type="component" value="Unassembled WGS sequence"/>
</dbReference>
<evidence type="ECO:0000256" key="1">
    <source>
        <dbReference type="SAM" id="MobiDB-lite"/>
    </source>
</evidence>
<sequence length="334" mass="37010">MPAAHLPTPANLPNLNAKSAGAPTVRWRRKRDGERNDARARRRTGKANRGYERQKDRYRNEECMYERARKEWPARGGGGVREIASKQTLGWVTHPRKEEGAEVGGLTKVGGRCERRWRWHRKFSHPLPLFQELPWCTSRGSVAAMLPELPPPTPFLPLNIPPPSHLVLPGPLCKCEPTRPSLLADPPYTSPLFYPFGSPGSPPPPANCLQLAAPKSKSVGAAVSAEIHREKRPHVLSPDNRRTPSAAALINCFKISRLTFPKTPSYLGTVRHIRFHCCEVVLQTPNPPHPLSSSSSSSYFSYPPVLAILPVYTTVYGVRKGAITPRAASSKRAK</sequence>
<reference evidence="2 3" key="1">
    <citation type="submission" date="2016-03" db="EMBL/GenBank/DDBJ databases">
        <title>Cyphomyrmex costatus WGS genome.</title>
        <authorList>
            <person name="Nygaard S."/>
            <person name="Hu H."/>
            <person name="Boomsma J."/>
            <person name="Zhang G."/>
        </authorList>
    </citation>
    <scope>NUCLEOTIDE SEQUENCE [LARGE SCALE GENOMIC DNA]</scope>
    <source>
        <strain evidence="2">MS0001</strain>
        <tissue evidence="2">Whole body</tissue>
    </source>
</reference>
<accession>A0A195CH65</accession>
<feature type="region of interest" description="Disordered" evidence="1">
    <location>
        <begin position="1"/>
        <end position="55"/>
    </location>
</feature>
<evidence type="ECO:0000313" key="2">
    <source>
        <dbReference type="EMBL" id="KYM99771.1"/>
    </source>
</evidence>
<keyword evidence="3" id="KW-1185">Reference proteome</keyword>
<proteinExistence type="predicted"/>
<evidence type="ECO:0000313" key="3">
    <source>
        <dbReference type="Proteomes" id="UP000078542"/>
    </source>
</evidence>